<dbReference type="Proteomes" id="UP000064939">
    <property type="component" value="Chromosome"/>
</dbReference>
<dbReference type="Gene3D" id="3.30.1950.10">
    <property type="entry name" value="wza like domain"/>
    <property type="match status" value="1"/>
</dbReference>
<dbReference type="RefSeq" id="WP_054580591.1">
    <property type="nucleotide sequence ID" value="NZ_CP012808.1"/>
</dbReference>
<keyword evidence="6" id="KW-1185">Reference proteome</keyword>
<dbReference type="EMBL" id="CP012808">
    <property type="protein sequence ID" value="ALH94691.1"/>
    <property type="molecule type" value="Genomic_DNA"/>
</dbReference>
<evidence type="ECO:0000259" key="3">
    <source>
        <dbReference type="Pfam" id="PF02563"/>
    </source>
</evidence>
<evidence type="ECO:0000256" key="1">
    <source>
        <dbReference type="ARBA" id="ARBA00022729"/>
    </source>
</evidence>
<dbReference type="InterPro" id="IPR049712">
    <property type="entry name" value="Poly_export"/>
</dbReference>
<protein>
    <submittedName>
        <fullName evidence="5">Polysialic acid transporter</fullName>
    </submittedName>
</protein>
<dbReference type="AlphaFoldDB" id="A0A0N7GXH0"/>
<dbReference type="KEGG" id="aei:AOY20_03615"/>
<sequence length="558" mass="60850">MKKIALLSVLSLACTTATYAVDQSLLPAELSSIGGNINTSSSENTILNNESIIDLSPSNSMKYQTDNTMFGSQLFKGAFASTAGSTFNNSYVVNPGDSINLRLWGAYQFAGTQKVDPQGNIFIPNVGPVRVEGISNGNLQSVIESHVRRIYASNVGVYAALEQAQPVKVLVTGFVNQPGNYGGVANDSAIAYLDRAGGVDPERGSYINIKVMRNGQTVQHIDLYDFLLNGHLRPFSFRDGDVIVVGQRTHTFNVTGEVYNQNDFEFDSPTISLAQALSFAKLKPGATNVSIQRRQGSEYRSEYYDVKQAGHVPVEDGDIVTVTADRYAGTIQVRVEGAHNGAHAVVLPYGSKLSDVLAQLNPNQLAEMDSLQLYRPSVATRQKEMLNVSLDKLEDATFNARSSTQEEANLRSKDAELVKQFIAKARKIQPSGQVVLDPSTYHDVILEQGDVLKIPEKTSVVMVHGEVSFPNGVEYKKNQTAMDYIDQVGGFSQKSNKSKVIVMSQNGKTELVSKNTKIKQGDEILVLPKVQTKSIEVTRGITQVLYHLAVMAKVALDL</sequence>
<reference evidence="5 6" key="1">
    <citation type="journal article" date="2015" name="Int. J. Syst. Evol. Microbiol.">
        <title>Acinetobacter equi sp. nov. isolated from horse faeces.</title>
        <authorList>
            <person name="Poppel M.T."/>
            <person name="Skiebe E."/>
            <person name="Laue M."/>
            <person name="Bergmann H."/>
            <person name="Ebersberger I."/>
            <person name="Garn T."/>
            <person name="Fruth A."/>
            <person name="Baumgardt S."/>
            <person name="Busse H.J."/>
            <person name="Wilharm G."/>
        </authorList>
    </citation>
    <scope>NUCLEOTIDE SEQUENCE [LARGE SCALE GENOMIC DNA]</scope>
    <source>
        <strain evidence="5 6">114</strain>
    </source>
</reference>
<evidence type="ECO:0000313" key="5">
    <source>
        <dbReference type="EMBL" id="ALH94691.1"/>
    </source>
</evidence>
<name>A0A0N7GXH0_9GAMM</name>
<dbReference type="OrthoDB" id="9808948at2"/>
<evidence type="ECO:0000256" key="2">
    <source>
        <dbReference type="SAM" id="SignalP"/>
    </source>
</evidence>
<evidence type="ECO:0000313" key="6">
    <source>
        <dbReference type="Proteomes" id="UP000064939"/>
    </source>
</evidence>
<dbReference type="Pfam" id="PF10531">
    <property type="entry name" value="SLBB"/>
    <property type="match status" value="1"/>
</dbReference>
<dbReference type="STRING" id="1324350.AOY20_03615"/>
<dbReference type="GO" id="GO:0015159">
    <property type="term" value="F:polysaccharide transmembrane transporter activity"/>
    <property type="evidence" value="ECO:0007669"/>
    <property type="project" value="InterPro"/>
</dbReference>
<evidence type="ECO:0000259" key="4">
    <source>
        <dbReference type="Pfam" id="PF10531"/>
    </source>
</evidence>
<dbReference type="Pfam" id="PF02563">
    <property type="entry name" value="Poly_export"/>
    <property type="match status" value="1"/>
</dbReference>
<dbReference type="InterPro" id="IPR003715">
    <property type="entry name" value="Poly_export_N"/>
</dbReference>
<feature type="chain" id="PRO_5006012265" evidence="2">
    <location>
        <begin position="21"/>
        <end position="558"/>
    </location>
</feature>
<feature type="signal peptide" evidence="2">
    <location>
        <begin position="1"/>
        <end position="20"/>
    </location>
</feature>
<organism evidence="5 6">
    <name type="scientific">Acinetobacter equi</name>
    <dbReference type="NCBI Taxonomy" id="1324350"/>
    <lineage>
        <taxon>Bacteria</taxon>
        <taxon>Pseudomonadati</taxon>
        <taxon>Pseudomonadota</taxon>
        <taxon>Gammaproteobacteria</taxon>
        <taxon>Moraxellales</taxon>
        <taxon>Moraxellaceae</taxon>
        <taxon>Acinetobacter</taxon>
    </lineage>
</organism>
<proteinExistence type="predicted"/>
<dbReference type="PANTHER" id="PTHR33619">
    <property type="entry name" value="POLYSACCHARIDE EXPORT PROTEIN GFCE-RELATED"/>
    <property type="match status" value="1"/>
</dbReference>
<feature type="domain" description="Soluble ligand binding" evidence="4">
    <location>
        <begin position="460"/>
        <end position="509"/>
    </location>
</feature>
<gene>
    <name evidence="5" type="ORF">AOY20_03615</name>
</gene>
<accession>A0A0N7GXH0</accession>
<dbReference type="PANTHER" id="PTHR33619:SF3">
    <property type="entry name" value="POLYSACCHARIDE EXPORT PROTEIN GFCE-RELATED"/>
    <property type="match status" value="1"/>
</dbReference>
<feature type="domain" description="Polysaccharide export protein N-terminal" evidence="3">
    <location>
        <begin position="88"/>
        <end position="157"/>
    </location>
</feature>
<dbReference type="InterPro" id="IPR019554">
    <property type="entry name" value="Soluble_ligand-bd"/>
</dbReference>
<keyword evidence="1 2" id="KW-0732">Signal</keyword>
<dbReference type="Gene3D" id="3.10.560.10">
    <property type="entry name" value="Outer membrane lipoprotein wza domain like"/>
    <property type="match status" value="3"/>
</dbReference>